<reference evidence="2" key="1">
    <citation type="journal article" date="2022" name="Int. J. Mol. Sci.">
        <title>Draft Genome of Tanacetum Coccineum: Genomic Comparison of Closely Related Tanacetum-Family Plants.</title>
        <authorList>
            <person name="Yamashiro T."/>
            <person name="Shiraishi A."/>
            <person name="Nakayama K."/>
            <person name="Satake H."/>
        </authorList>
    </citation>
    <scope>NUCLEOTIDE SEQUENCE</scope>
</reference>
<dbReference type="Proteomes" id="UP001151760">
    <property type="component" value="Unassembled WGS sequence"/>
</dbReference>
<organism evidence="2 3">
    <name type="scientific">Tanacetum coccineum</name>
    <dbReference type="NCBI Taxonomy" id="301880"/>
    <lineage>
        <taxon>Eukaryota</taxon>
        <taxon>Viridiplantae</taxon>
        <taxon>Streptophyta</taxon>
        <taxon>Embryophyta</taxon>
        <taxon>Tracheophyta</taxon>
        <taxon>Spermatophyta</taxon>
        <taxon>Magnoliopsida</taxon>
        <taxon>eudicotyledons</taxon>
        <taxon>Gunneridae</taxon>
        <taxon>Pentapetalae</taxon>
        <taxon>asterids</taxon>
        <taxon>campanulids</taxon>
        <taxon>Asterales</taxon>
        <taxon>Asteraceae</taxon>
        <taxon>Asteroideae</taxon>
        <taxon>Anthemideae</taxon>
        <taxon>Anthemidinae</taxon>
        <taxon>Tanacetum</taxon>
    </lineage>
</organism>
<sequence>MAAIKTPTRDLTGAPLWESVVASIDAVVIMLLRSVVMVVGFIGIWVQWGYKTGQHIHTPGSKGSRWRLGAISRNLAELEDHQGSYLSIHDQPAVPLK</sequence>
<dbReference type="EMBL" id="BQNB010018462">
    <property type="protein sequence ID" value="GJT74695.1"/>
    <property type="molecule type" value="Genomic_DNA"/>
</dbReference>
<comment type="caution">
    <text evidence="2">The sequence shown here is derived from an EMBL/GenBank/DDBJ whole genome shotgun (WGS) entry which is preliminary data.</text>
</comment>
<keyword evidence="1" id="KW-0472">Membrane</keyword>
<name>A0ABQ5GGR3_9ASTR</name>
<reference evidence="2" key="2">
    <citation type="submission" date="2022-01" db="EMBL/GenBank/DDBJ databases">
        <authorList>
            <person name="Yamashiro T."/>
            <person name="Shiraishi A."/>
            <person name="Satake H."/>
            <person name="Nakayama K."/>
        </authorList>
    </citation>
    <scope>NUCLEOTIDE SEQUENCE</scope>
</reference>
<protein>
    <submittedName>
        <fullName evidence="2">Uncharacterized protein</fullName>
    </submittedName>
</protein>
<evidence type="ECO:0000313" key="2">
    <source>
        <dbReference type="EMBL" id="GJT74695.1"/>
    </source>
</evidence>
<evidence type="ECO:0000256" key="1">
    <source>
        <dbReference type="SAM" id="Phobius"/>
    </source>
</evidence>
<gene>
    <name evidence="2" type="ORF">Tco_1041420</name>
</gene>
<keyword evidence="3" id="KW-1185">Reference proteome</keyword>
<evidence type="ECO:0000313" key="3">
    <source>
        <dbReference type="Proteomes" id="UP001151760"/>
    </source>
</evidence>
<proteinExistence type="predicted"/>
<feature type="non-terminal residue" evidence="2">
    <location>
        <position position="97"/>
    </location>
</feature>
<keyword evidence="1" id="KW-0812">Transmembrane</keyword>
<accession>A0ABQ5GGR3</accession>
<keyword evidence="1" id="KW-1133">Transmembrane helix</keyword>
<feature type="transmembrane region" description="Helical" evidence="1">
    <location>
        <begin position="20"/>
        <end position="46"/>
    </location>
</feature>